<evidence type="ECO:0000259" key="5">
    <source>
        <dbReference type="Pfam" id="PF07912"/>
    </source>
</evidence>
<protein>
    <submittedName>
        <fullName evidence="6">Uncharacterized protein</fullName>
    </submittedName>
</protein>
<dbReference type="InterPro" id="IPR036356">
    <property type="entry name" value="ERp29_C_sf"/>
</dbReference>
<dbReference type="Pfam" id="PF07749">
    <property type="entry name" value="ERp29"/>
    <property type="match status" value="1"/>
</dbReference>
<keyword evidence="2" id="KW-0175">Coiled coil</keyword>
<evidence type="ECO:0000259" key="4">
    <source>
        <dbReference type="Pfam" id="PF07749"/>
    </source>
</evidence>
<evidence type="ECO:0000256" key="3">
    <source>
        <dbReference type="SAM" id="SignalP"/>
    </source>
</evidence>
<comment type="caution">
    <text evidence="6">The sequence shown here is derived from an EMBL/GenBank/DDBJ whole genome shotgun (WGS) entry which is preliminary data.</text>
</comment>
<feature type="chain" id="PRO_5044867557" evidence="3">
    <location>
        <begin position="22"/>
        <end position="246"/>
    </location>
</feature>
<dbReference type="SUPFAM" id="SSF52833">
    <property type="entry name" value="Thioredoxin-like"/>
    <property type="match status" value="1"/>
</dbReference>
<dbReference type="SUPFAM" id="SSF47933">
    <property type="entry name" value="ERP29 C domain-like"/>
    <property type="match status" value="1"/>
</dbReference>
<dbReference type="Gene3D" id="1.20.1150.12">
    <property type="entry name" value="Endoplasmic reticulum resident protein 29, C-terminal domain"/>
    <property type="match status" value="1"/>
</dbReference>
<dbReference type="InterPro" id="IPR012883">
    <property type="entry name" value="ERp29_N"/>
</dbReference>
<dbReference type="EMBL" id="JBDJPC010000005">
    <property type="protein sequence ID" value="KAL1502592.1"/>
    <property type="molecule type" value="Genomic_DNA"/>
</dbReference>
<evidence type="ECO:0000256" key="1">
    <source>
        <dbReference type="ARBA" id="ARBA00022824"/>
    </source>
</evidence>
<dbReference type="PANTHER" id="PTHR12211">
    <property type="entry name" value="ENDOPLASMIC RETICULUM PROTEIN ERP29"/>
    <property type="match status" value="1"/>
</dbReference>
<evidence type="ECO:0000313" key="6">
    <source>
        <dbReference type="EMBL" id="KAL1502592.1"/>
    </source>
</evidence>
<keyword evidence="7" id="KW-1185">Reference proteome</keyword>
<gene>
    <name evidence="6" type="ORF">ABEB36_007714</name>
</gene>
<dbReference type="CDD" id="cd00238">
    <property type="entry name" value="ERp29c"/>
    <property type="match status" value="1"/>
</dbReference>
<evidence type="ECO:0000256" key="2">
    <source>
        <dbReference type="SAM" id="Coils"/>
    </source>
</evidence>
<name>A0ABD1EUW1_HYPHA</name>
<dbReference type="Proteomes" id="UP001566132">
    <property type="component" value="Unassembled WGS sequence"/>
</dbReference>
<feature type="domain" description="Endoplasmic reticulum resident protein 29 C-terminal" evidence="4">
    <location>
        <begin position="147"/>
        <end position="239"/>
    </location>
</feature>
<dbReference type="PANTHER" id="PTHR12211:SF0">
    <property type="entry name" value="ENDOPLASMIC RETICULUM RESIDENT PROTEIN 29"/>
    <property type="match status" value="1"/>
</dbReference>
<dbReference type="InterPro" id="IPR011679">
    <property type="entry name" value="ERp29_C"/>
</dbReference>
<keyword evidence="3" id="KW-0732">Signal</keyword>
<dbReference type="Pfam" id="PF07912">
    <property type="entry name" value="ERp29_N"/>
    <property type="match status" value="1"/>
</dbReference>
<keyword evidence="1" id="KW-0256">Endoplasmic reticulum</keyword>
<organism evidence="6 7">
    <name type="scientific">Hypothenemus hampei</name>
    <name type="common">Coffee berry borer</name>
    <dbReference type="NCBI Taxonomy" id="57062"/>
    <lineage>
        <taxon>Eukaryota</taxon>
        <taxon>Metazoa</taxon>
        <taxon>Ecdysozoa</taxon>
        <taxon>Arthropoda</taxon>
        <taxon>Hexapoda</taxon>
        <taxon>Insecta</taxon>
        <taxon>Pterygota</taxon>
        <taxon>Neoptera</taxon>
        <taxon>Endopterygota</taxon>
        <taxon>Coleoptera</taxon>
        <taxon>Polyphaga</taxon>
        <taxon>Cucujiformia</taxon>
        <taxon>Curculionidae</taxon>
        <taxon>Scolytinae</taxon>
        <taxon>Hypothenemus</taxon>
    </lineage>
</organism>
<dbReference type="AlphaFoldDB" id="A0ABD1EUW1"/>
<feature type="coiled-coil region" evidence="2">
    <location>
        <begin position="162"/>
        <end position="189"/>
    </location>
</feature>
<dbReference type="Gene3D" id="3.40.30.10">
    <property type="entry name" value="Glutaredoxin"/>
    <property type="match status" value="1"/>
</dbReference>
<sequence>MVFKSALAVAVICLSIGYSQANVKGAVILDEYNFDRVIRRFDTVLVKFDAVYPFGEKHDAFKNVAEELKDSDDILFAVIPIKDFSDHDNQKLAERFGVMTKKDWPALRLFVKGEDEPFALNNNHIWNVNEIKKFIKEHSNVYLGLPGCLETFDKLAAQFARATDKESIIAKAEKEAETLENEADKKFAQTYIKFMKKSLTKESFIEDERKRLNKILREGKVKADKRDSMQMRSNILTSFNPVKTEL</sequence>
<dbReference type="InterPro" id="IPR036249">
    <property type="entry name" value="Thioredoxin-like_sf"/>
</dbReference>
<proteinExistence type="predicted"/>
<evidence type="ECO:0000313" key="7">
    <source>
        <dbReference type="Proteomes" id="UP001566132"/>
    </source>
</evidence>
<feature type="signal peptide" evidence="3">
    <location>
        <begin position="1"/>
        <end position="21"/>
    </location>
</feature>
<reference evidence="6 7" key="1">
    <citation type="submission" date="2024-05" db="EMBL/GenBank/DDBJ databases">
        <title>Genetic variation in Jamaican populations of the coffee berry borer (Hypothenemus hampei).</title>
        <authorList>
            <person name="Errbii M."/>
            <person name="Myrie A."/>
        </authorList>
    </citation>
    <scope>NUCLEOTIDE SEQUENCE [LARGE SCALE GENOMIC DNA]</scope>
    <source>
        <strain evidence="6">JA-Hopewell-2020-01-JO</strain>
        <tissue evidence="6">Whole body</tissue>
    </source>
</reference>
<feature type="domain" description="ERp29 N-terminal" evidence="5">
    <location>
        <begin position="23"/>
        <end position="146"/>
    </location>
</feature>
<accession>A0ABD1EUW1</accession>
<dbReference type="InterPro" id="IPR016855">
    <property type="entry name" value="ERp29"/>
</dbReference>